<evidence type="ECO:0000313" key="2">
    <source>
        <dbReference type="Proteomes" id="UP001501729"/>
    </source>
</evidence>
<evidence type="ECO:0000313" key="1">
    <source>
        <dbReference type="EMBL" id="GAA5046987.1"/>
    </source>
</evidence>
<dbReference type="AlphaFoldDB" id="A0AAV3UFS6"/>
<keyword evidence="2" id="KW-1185">Reference proteome</keyword>
<protein>
    <submittedName>
        <fullName evidence="1">Uncharacterized protein</fullName>
    </submittedName>
</protein>
<accession>A0AAV3UFS6</accession>
<dbReference type="RefSeq" id="WP_227776467.1">
    <property type="nucleotide sequence ID" value="NZ_BAABKX010000001.1"/>
</dbReference>
<dbReference type="PROSITE" id="PS51257">
    <property type="entry name" value="PROKAR_LIPOPROTEIN"/>
    <property type="match status" value="1"/>
</dbReference>
<gene>
    <name evidence="1" type="ORF">GCM10025751_16960</name>
</gene>
<dbReference type="GeneID" id="68612289"/>
<dbReference type="Proteomes" id="UP001501729">
    <property type="component" value="Unassembled WGS sequence"/>
</dbReference>
<organism evidence="1 2">
    <name type="scientific">Haladaptatus pallidirubidus</name>
    <dbReference type="NCBI Taxonomy" id="1008152"/>
    <lineage>
        <taxon>Archaea</taxon>
        <taxon>Methanobacteriati</taxon>
        <taxon>Methanobacteriota</taxon>
        <taxon>Stenosarchaea group</taxon>
        <taxon>Halobacteria</taxon>
        <taxon>Halobacteriales</taxon>
        <taxon>Haladaptataceae</taxon>
        <taxon>Haladaptatus</taxon>
    </lineage>
</organism>
<proteinExistence type="predicted"/>
<name>A0AAV3UFS6_9EURY</name>
<comment type="caution">
    <text evidence="1">The sequence shown here is derived from an EMBL/GenBank/DDBJ whole genome shotgun (WGS) entry which is preliminary data.</text>
</comment>
<dbReference type="EMBL" id="BAABKX010000001">
    <property type="protein sequence ID" value="GAA5046987.1"/>
    <property type="molecule type" value="Genomic_DNA"/>
</dbReference>
<sequence>MRRLPALLLALLVVTSGCAEYIPWLEQSPEPETNAQPVVNPPPGANTDWIFDAERLVSAHDSILAETNYRKEVRIRPNHSLGPREWTNVTLDAHVGEERIRIDQRGRGPSFGNRGSYTAYLSKNRMIWHVLPREDRPYHSELNTHLSIRKDIQSNAQVNRILSGSDFMWNGTTVRNGTKLYRYETSSDTELPDTKSLSATVFVDERGFVHELSGTLQTTGSRSVTANFSYEFSEAASPPTEPKWAEQVPQMSMHFESGIIAIEHEDGAVVPAGTTVQFTLMNDSNTAPGSVQLSKSFEPGDTAYLSVNSIERAERGQLTADGTVAINQPPANEPLESYSDWSVLVGISTDDWQFQGFNRSSGTD</sequence>
<reference evidence="1 2" key="1">
    <citation type="journal article" date="2019" name="Int. J. Syst. Evol. Microbiol.">
        <title>The Global Catalogue of Microorganisms (GCM) 10K type strain sequencing project: providing services to taxonomists for standard genome sequencing and annotation.</title>
        <authorList>
            <consortium name="The Broad Institute Genomics Platform"/>
            <consortium name="The Broad Institute Genome Sequencing Center for Infectious Disease"/>
            <person name="Wu L."/>
            <person name="Ma J."/>
        </authorList>
    </citation>
    <scope>NUCLEOTIDE SEQUENCE [LARGE SCALE GENOMIC DNA]</scope>
    <source>
        <strain evidence="1 2">JCM 17504</strain>
    </source>
</reference>